<sequence length="430" mass="47249">MQDSGHSREESWLEFSLTLIKINKLYEQLDFDDALKREYSVSRNESYIDCRAPHGIALIRPGSYTAFYSIFSATAAALAAGNCVVVQTTSEKPSALVSFFIEGFTVLDHDVFAILTTEPEPVLLSQCFVIEQTNLDQGGGDLAPLLPYTIAVVDRTADIQQAAQALCTARFSFKGKSPYAPDLVLVNEWVMQVFLQACVRELGGDPNNLKSAGALPKPGSDFTGTGETSIFRIGESEVIYDASRRKLERAAGGPLRLIASTGLISTITEASQYGTLLAGYYFGDSKTCKFLHQSLDSKIAFINNIPLSILVGPIRPETELSPIQIDTCYDLMIMSKPKPVFVFKSNDSNLLSLNARDFCLRELKRSKTQRLQSLEQLAMQPLRAIQQHSGSGSGFFDQGIMTGLIAFVLPTVVVLGWAVFRGGKYLWALY</sequence>
<evidence type="ECO:0000256" key="1">
    <source>
        <dbReference type="SAM" id="Phobius"/>
    </source>
</evidence>
<evidence type="ECO:0000313" key="3">
    <source>
        <dbReference type="Proteomes" id="UP000693942"/>
    </source>
</evidence>
<feature type="transmembrane region" description="Helical" evidence="1">
    <location>
        <begin position="399"/>
        <end position="420"/>
    </location>
</feature>
<keyword evidence="1" id="KW-0472">Membrane</keyword>
<organism evidence="2 3">
    <name type="scientific">Fusarium oxysporum f. sp. raphani</name>
    <dbReference type="NCBI Taxonomy" id="96318"/>
    <lineage>
        <taxon>Eukaryota</taxon>
        <taxon>Fungi</taxon>
        <taxon>Dikarya</taxon>
        <taxon>Ascomycota</taxon>
        <taxon>Pezizomycotina</taxon>
        <taxon>Sordariomycetes</taxon>
        <taxon>Hypocreomycetidae</taxon>
        <taxon>Hypocreales</taxon>
        <taxon>Nectriaceae</taxon>
        <taxon>Fusarium</taxon>
        <taxon>Fusarium oxysporum species complex</taxon>
    </lineage>
</organism>
<evidence type="ECO:0000313" key="2">
    <source>
        <dbReference type="EMBL" id="KAG7430210.1"/>
    </source>
</evidence>
<protein>
    <recommendedName>
        <fullName evidence="4">Aldehyde dehydrogenase domain-containing protein</fullName>
    </recommendedName>
</protein>
<dbReference type="PANTHER" id="PTHR43111">
    <property type="entry name" value="ALDEHYDE DEHYDROGENASE B-RELATED"/>
    <property type="match status" value="1"/>
</dbReference>
<dbReference type="Proteomes" id="UP000693942">
    <property type="component" value="Unassembled WGS sequence"/>
</dbReference>
<reference evidence="2" key="1">
    <citation type="submission" date="2021-04" db="EMBL/GenBank/DDBJ databases">
        <title>First draft genome resource for Brassicaceae pathogens Fusarium oxysporum f. sp. raphani and Fusarium oxysporum f. sp. rapae.</title>
        <authorList>
            <person name="Asai S."/>
        </authorList>
    </citation>
    <scope>NUCLEOTIDE SEQUENCE</scope>
    <source>
        <strain evidence="2">Tf1262</strain>
    </source>
</reference>
<proteinExistence type="predicted"/>
<name>A0A8J5Q0M6_FUSOX</name>
<dbReference type="AlphaFoldDB" id="A0A8J5Q0M6"/>
<keyword evidence="1" id="KW-1133">Transmembrane helix</keyword>
<dbReference type="PANTHER" id="PTHR43111:SF1">
    <property type="entry name" value="ALDEHYDE DEHYDROGENASE B-RELATED"/>
    <property type="match status" value="1"/>
</dbReference>
<keyword evidence="1" id="KW-0812">Transmembrane</keyword>
<comment type="caution">
    <text evidence="2">The sequence shown here is derived from an EMBL/GenBank/DDBJ whole genome shotgun (WGS) entry which is preliminary data.</text>
</comment>
<evidence type="ECO:0008006" key="4">
    <source>
        <dbReference type="Google" id="ProtNLM"/>
    </source>
</evidence>
<gene>
    <name evidence="2" type="ORF">Forpi1262_v008305</name>
</gene>
<accession>A0A8J5Q0M6</accession>
<dbReference type="EMBL" id="JAELUR010000006">
    <property type="protein sequence ID" value="KAG7430210.1"/>
    <property type="molecule type" value="Genomic_DNA"/>
</dbReference>